<evidence type="ECO:0000313" key="14">
    <source>
        <dbReference type="Proteomes" id="UP000243876"/>
    </source>
</evidence>
<accession>A0A0D6ELM5</accession>
<protein>
    <recommendedName>
        <fullName evidence="5">NADH dehydrogenase [ubiquinone] 1 beta subcomplex subunit 7</fullName>
    </recommendedName>
</protein>
<dbReference type="Pfam" id="PF05676">
    <property type="entry name" value="NDUF_B7"/>
    <property type="match status" value="1"/>
</dbReference>
<evidence type="ECO:0000313" key="13">
    <source>
        <dbReference type="EMBL" id="CEQ40530.1"/>
    </source>
</evidence>
<evidence type="ECO:0000256" key="3">
    <source>
        <dbReference type="ARBA" id="ARBA00004637"/>
    </source>
</evidence>
<keyword evidence="6" id="KW-0813">Transport</keyword>
<keyword evidence="9" id="KW-0249">Electron transport</keyword>
<evidence type="ECO:0000256" key="8">
    <source>
        <dbReference type="ARBA" id="ARBA00022792"/>
    </source>
</evidence>
<evidence type="ECO:0000256" key="2">
    <source>
        <dbReference type="ARBA" id="ARBA00004569"/>
    </source>
</evidence>
<dbReference type="EMBL" id="CENE01000007">
    <property type="protein sequence ID" value="CEQ40530.1"/>
    <property type="molecule type" value="Genomic_DNA"/>
</dbReference>
<reference evidence="14" key="1">
    <citation type="submission" date="2015-02" db="EMBL/GenBank/DDBJ databases">
        <authorList>
            <person name="Gon?alves P."/>
        </authorList>
    </citation>
    <scope>NUCLEOTIDE SEQUENCE [LARGE SCALE GENOMIC DNA]</scope>
</reference>
<dbReference type="InterPro" id="IPR008698">
    <property type="entry name" value="NDUB7"/>
</dbReference>
<evidence type="ECO:0000256" key="5">
    <source>
        <dbReference type="ARBA" id="ARBA00018677"/>
    </source>
</evidence>
<evidence type="ECO:0000256" key="9">
    <source>
        <dbReference type="ARBA" id="ARBA00022982"/>
    </source>
</evidence>
<dbReference type="OrthoDB" id="268414at2759"/>
<dbReference type="PROSITE" id="PS51808">
    <property type="entry name" value="CHCH"/>
    <property type="match status" value="1"/>
</dbReference>
<evidence type="ECO:0000256" key="6">
    <source>
        <dbReference type="ARBA" id="ARBA00022448"/>
    </source>
</evidence>
<evidence type="ECO:0000256" key="12">
    <source>
        <dbReference type="ARBA" id="ARBA00023157"/>
    </source>
</evidence>
<gene>
    <name evidence="13" type="primary">SPOSA6832_02147</name>
</gene>
<organism evidence="13 14">
    <name type="scientific">Sporidiobolus salmonicolor</name>
    <name type="common">Yeast-like fungus</name>
    <name type="synonym">Sporobolomyces salmonicolor</name>
    <dbReference type="NCBI Taxonomy" id="5005"/>
    <lineage>
        <taxon>Eukaryota</taxon>
        <taxon>Fungi</taxon>
        <taxon>Dikarya</taxon>
        <taxon>Basidiomycota</taxon>
        <taxon>Pucciniomycotina</taxon>
        <taxon>Microbotryomycetes</taxon>
        <taxon>Sporidiobolales</taxon>
        <taxon>Sporidiobolaceae</taxon>
        <taxon>Sporobolomyces</taxon>
    </lineage>
</organism>
<comment type="similarity">
    <text evidence="4">Belongs to the complex I NDUFB7 subunit family.</text>
</comment>
<dbReference type="GO" id="GO:0005758">
    <property type="term" value="C:mitochondrial intermembrane space"/>
    <property type="evidence" value="ECO:0007669"/>
    <property type="project" value="UniProtKB-SubCell"/>
</dbReference>
<dbReference type="AlphaFoldDB" id="A0A0D6ELM5"/>
<keyword evidence="10" id="KW-0496">Mitochondrion</keyword>
<dbReference type="PANTHER" id="PTHR20900">
    <property type="entry name" value="NADH:UBIQUINONE OXIDOREDUCTASE B18-LIKE SUBUNIT"/>
    <property type="match status" value="1"/>
</dbReference>
<sequence length="86" mass="10038">MSPSAEPFTPLPADQAVAGKARLPLGWRDACGKLLVPLNVCRHENLYATWKCDDERHAYERCQYDDYINRMKQLEKSERLKRESQE</sequence>
<evidence type="ECO:0000256" key="4">
    <source>
        <dbReference type="ARBA" id="ARBA00008006"/>
    </source>
</evidence>
<keyword evidence="14" id="KW-1185">Reference proteome</keyword>
<dbReference type="PANTHER" id="PTHR20900:SF0">
    <property type="entry name" value="NADH DEHYDROGENASE [UBIQUINONE] 1 BETA SUBCOMPLEX SUBUNIT 7"/>
    <property type="match status" value="1"/>
</dbReference>
<keyword evidence="8" id="KW-0999">Mitochondrion inner membrane</keyword>
<proteinExistence type="inferred from homology"/>
<evidence type="ECO:0000256" key="1">
    <source>
        <dbReference type="ARBA" id="ARBA00003195"/>
    </source>
</evidence>
<evidence type="ECO:0000256" key="10">
    <source>
        <dbReference type="ARBA" id="ARBA00023128"/>
    </source>
</evidence>
<keyword evidence="7" id="KW-0679">Respiratory chain</keyword>
<keyword evidence="12" id="KW-1015">Disulfide bond</keyword>
<dbReference type="GO" id="GO:0005743">
    <property type="term" value="C:mitochondrial inner membrane"/>
    <property type="evidence" value="ECO:0007669"/>
    <property type="project" value="UniProtKB-SubCell"/>
</dbReference>
<name>A0A0D6ELM5_SPOSA</name>
<keyword evidence="11" id="KW-0472">Membrane</keyword>
<comment type="function">
    <text evidence="1">Accessory subunit of the mitochondrial membrane respiratory chain NADH dehydrogenase (Complex I), that is believed not to be involved in catalysis. Complex I functions in the transfer of electrons from NADH to the respiratory chain. The immediate electron acceptor for the enzyme is believed to be ubiquinone.</text>
</comment>
<evidence type="ECO:0000256" key="11">
    <source>
        <dbReference type="ARBA" id="ARBA00023136"/>
    </source>
</evidence>
<dbReference type="Proteomes" id="UP000243876">
    <property type="component" value="Unassembled WGS sequence"/>
</dbReference>
<evidence type="ECO:0000256" key="7">
    <source>
        <dbReference type="ARBA" id="ARBA00022660"/>
    </source>
</evidence>
<comment type="subcellular location">
    <subcellularLocation>
        <location evidence="3">Mitochondrion inner membrane</location>
        <topology evidence="3">Peripheral membrane protein</topology>
    </subcellularLocation>
    <subcellularLocation>
        <location evidence="2">Mitochondrion intermembrane space</location>
    </subcellularLocation>
</comment>